<dbReference type="PANTHER" id="PTHR45901">
    <property type="entry name" value="PROTEIN CBG12474"/>
    <property type="match status" value="1"/>
</dbReference>
<comment type="caution">
    <text evidence="3">The sequence shown here is derived from an EMBL/GenBank/DDBJ whole genome shotgun (WGS) entry which is preliminary data.</text>
</comment>
<feature type="non-terminal residue" evidence="3">
    <location>
        <position position="104"/>
    </location>
</feature>
<dbReference type="InterPro" id="IPR052970">
    <property type="entry name" value="Inner_ear_hair_cell_LOXHD"/>
</dbReference>
<organism evidence="3 4">
    <name type="scientific">Motacilla alba</name>
    <name type="common">White wagtail</name>
    <name type="synonym">Pied wagtail</name>
    <dbReference type="NCBI Taxonomy" id="45807"/>
    <lineage>
        <taxon>Eukaryota</taxon>
        <taxon>Metazoa</taxon>
        <taxon>Chordata</taxon>
        <taxon>Craniata</taxon>
        <taxon>Vertebrata</taxon>
        <taxon>Euteleostomi</taxon>
        <taxon>Archelosauria</taxon>
        <taxon>Archosauria</taxon>
        <taxon>Dinosauria</taxon>
        <taxon>Saurischia</taxon>
        <taxon>Theropoda</taxon>
        <taxon>Coelurosauria</taxon>
        <taxon>Aves</taxon>
        <taxon>Neognathae</taxon>
        <taxon>Neoaves</taxon>
        <taxon>Telluraves</taxon>
        <taxon>Australaves</taxon>
        <taxon>Passeriformes</taxon>
        <taxon>Passeroidea</taxon>
        <taxon>Motacillidae</taxon>
        <taxon>Motacilla</taxon>
    </lineage>
</organism>
<name>A0A7K5BPJ2_MOTAL</name>
<evidence type="ECO:0000256" key="1">
    <source>
        <dbReference type="PROSITE-ProRule" id="PRU00152"/>
    </source>
</evidence>
<reference evidence="3 4" key="1">
    <citation type="submission" date="2019-09" db="EMBL/GenBank/DDBJ databases">
        <title>Bird 10,000 Genomes (B10K) Project - Family phase.</title>
        <authorList>
            <person name="Zhang G."/>
        </authorList>
    </citation>
    <scope>NUCLEOTIDE SEQUENCE [LARGE SCALE GENOMIC DNA]</scope>
    <source>
        <strain evidence="3">B10K-DU-001-75</strain>
        <tissue evidence="3">Muscle</tissue>
    </source>
</reference>
<feature type="non-terminal residue" evidence="3">
    <location>
        <position position="1"/>
    </location>
</feature>
<dbReference type="EMBL" id="VXBE01001586">
    <property type="protein sequence ID" value="NWR97702.1"/>
    <property type="molecule type" value="Genomic_DNA"/>
</dbReference>
<evidence type="ECO:0000313" key="4">
    <source>
        <dbReference type="Proteomes" id="UP000532252"/>
    </source>
</evidence>
<proteinExistence type="predicted"/>
<keyword evidence="4" id="KW-1185">Reference proteome</keyword>
<dbReference type="PANTHER" id="PTHR45901:SF7">
    <property type="entry name" value="OXYGEN-REGULATED PROTEIN 1"/>
    <property type="match status" value="1"/>
</dbReference>
<protein>
    <submittedName>
        <fullName evidence="3">LOXH1 protein</fullName>
    </submittedName>
</protein>
<dbReference type="Pfam" id="PF01477">
    <property type="entry name" value="PLAT"/>
    <property type="match status" value="1"/>
</dbReference>
<dbReference type="InterPro" id="IPR001024">
    <property type="entry name" value="PLAT/LH2_dom"/>
</dbReference>
<dbReference type="AlphaFoldDB" id="A0A7K5BPJ2"/>
<accession>A0A7K5BPJ2</accession>
<sequence>MDIFCIKAVSLGDLEKVLISHDGAGPGSGWFLDKIVIKHKEGEEAHEVVFPCNRYVIHGEKEFVTCQQRNEKILEQICTHKLDTFLKGKSCFPTIVFYTIVFAA</sequence>
<feature type="domain" description="PLAT" evidence="2">
    <location>
        <begin position="1"/>
        <end position="70"/>
    </location>
</feature>
<dbReference type="Proteomes" id="UP000532252">
    <property type="component" value="Unassembled WGS sequence"/>
</dbReference>
<comment type="caution">
    <text evidence="1">Lacks conserved residue(s) required for the propagation of feature annotation.</text>
</comment>
<dbReference type="InterPro" id="IPR036392">
    <property type="entry name" value="PLAT/LH2_dom_sf"/>
</dbReference>
<dbReference type="SUPFAM" id="SSF49723">
    <property type="entry name" value="Lipase/lipooxygenase domain (PLAT/LH2 domain)"/>
    <property type="match status" value="1"/>
</dbReference>
<evidence type="ECO:0000259" key="2">
    <source>
        <dbReference type="PROSITE" id="PS50095"/>
    </source>
</evidence>
<evidence type="ECO:0000313" key="3">
    <source>
        <dbReference type="EMBL" id="NWR97702.1"/>
    </source>
</evidence>
<gene>
    <name evidence="3" type="primary">Loxhd1_1</name>
    <name evidence="3" type="ORF">MOTALB_R15274</name>
</gene>
<dbReference type="Gene3D" id="2.40.180.10">
    <property type="entry name" value="Catalase core domain"/>
    <property type="match status" value="1"/>
</dbReference>
<dbReference type="PROSITE" id="PS50095">
    <property type="entry name" value="PLAT"/>
    <property type="match status" value="1"/>
</dbReference>